<protein>
    <submittedName>
        <fullName evidence="10">tRNA (N(6)-L-threonylcarbamoyladenosine(37)-C(2))-methylthiotransferase MtaB</fullName>
    </submittedName>
</protein>
<evidence type="ECO:0000259" key="8">
    <source>
        <dbReference type="PROSITE" id="PS51449"/>
    </source>
</evidence>
<evidence type="ECO:0000256" key="1">
    <source>
        <dbReference type="ARBA" id="ARBA00001966"/>
    </source>
</evidence>
<dbReference type="PROSITE" id="PS01278">
    <property type="entry name" value="MTTASE_RADICAL"/>
    <property type="match status" value="1"/>
</dbReference>
<evidence type="ECO:0000256" key="2">
    <source>
        <dbReference type="ARBA" id="ARBA00022485"/>
    </source>
</evidence>
<dbReference type="GO" id="GO:0051539">
    <property type="term" value="F:4 iron, 4 sulfur cluster binding"/>
    <property type="evidence" value="ECO:0007669"/>
    <property type="project" value="UniProtKB-KW"/>
</dbReference>
<evidence type="ECO:0000256" key="3">
    <source>
        <dbReference type="ARBA" id="ARBA00022679"/>
    </source>
</evidence>
<dbReference type="PANTHER" id="PTHR11918">
    <property type="entry name" value="RADICAL SAM PROTEINS"/>
    <property type="match status" value="1"/>
</dbReference>
<name>A0A8J7PRQ9_9PROT</name>
<dbReference type="NCBIfam" id="TIGR00089">
    <property type="entry name" value="MiaB/RimO family radical SAM methylthiotransferase"/>
    <property type="match status" value="1"/>
</dbReference>
<dbReference type="CDD" id="cd01335">
    <property type="entry name" value="Radical_SAM"/>
    <property type="match status" value="1"/>
</dbReference>
<dbReference type="InterPro" id="IPR013848">
    <property type="entry name" value="Methylthiotransferase_N"/>
</dbReference>
<dbReference type="SFLD" id="SFLDS00029">
    <property type="entry name" value="Radical_SAM"/>
    <property type="match status" value="1"/>
</dbReference>
<dbReference type="InterPro" id="IPR007197">
    <property type="entry name" value="rSAM"/>
</dbReference>
<feature type="domain" description="Radical SAM core" evidence="9">
    <location>
        <begin position="129"/>
        <end position="359"/>
    </location>
</feature>
<dbReference type="SFLD" id="SFLDG01061">
    <property type="entry name" value="methylthiotransferase"/>
    <property type="match status" value="1"/>
</dbReference>
<dbReference type="SUPFAM" id="SSF102114">
    <property type="entry name" value="Radical SAM enzymes"/>
    <property type="match status" value="1"/>
</dbReference>
<dbReference type="InterPro" id="IPR006638">
    <property type="entry name" value="Elp3/MiaA/NifB-like_rSAM"/>
</dbReference>
<dbReference type="Gene3D" id="3.80.30.20">
    <property type="entry name" value="tm_1862 like domain"/>
    <property type="match status" value="1"/>
</dbReference>
<keyword evidence="6" id="KW-0408">Iron</keyword>
<keyword evidence="2" id="KW-0004">4Fe-4S</keyword>
<dbReference type="Pfam" id="PF04055">
    <property type="entry name" value="Radical_SAM"/>
    <property type="match status" value="1"/>
</dbReference>
<dbReference type="InterPro" id="IPR038135">
    <property type="entry name" value="Methylthiotransferase_N_sf"/>
</dbReference>
<keyword evidence="4" id="KW-0949">S-adenosyl-L-methionine</keyword>
<dbReference type="PROSITE" id="PS51449">
    <property type="entry name" value="MTTASE_N"/>
    <property type="match status" value="1"/>
</dbReference>
<organism evidence="10 11">
    <name type="scientific">Candidatus Paracaedimonas acanthamoebae</name>
    <dbReference type="NCBI Taxonomy" id="244581"/>
    <lineage>
        <taxon>Bacteria</taxon>
        <taxon>Pseudomonadati</taxon>
        <taxon>Pseudomonadota</taxon>
        <taxon>Alphaproteobacteria</taxon>
        <taxon>Holosporales</taxon>
        <taxon>Caedimonadaceae</taxon>
        <taxon>Candidatus Paracaedimonas</taxon>
    </lineage>
</organism>
<dbReference type="AlphaFoldDB" id="A0A8J7PRQ9"/>
<dbReference type="Proteomes" id="UP000664414">
    <property type="component" value="Unassembled WGS sequence"/>
</dbReference>
<dbReference type="NCBIfam" id="TIGR01579">
    <property type="entry name" value="MiaB-like-C"/>
    <property type="match status" value="1"/>
</dbReference>
<dbReference type="PROSITE" id="PS51918">
    <property type="entry name" value="RADICAL_SAM"/>
    <property type="match status" value="1"/>
</dbReference>
<dbReference type="InterPro" id="IPR020612">
    <property type="entry name" value="Methylthiotransferase_CS"/>
</dbReference>
<keyword evidence="3" id="KW-0808">Transferase</keyword>
<accession>A0A8J7PRQ9</accession>
<evidence type="ECO:0000256" key="7">
    <source>
        <dbReference type="ARBA" id="ARBA00023014"/>
    </source>
</evidence>
<dbReference type="Gene3D" id="3.40.50.12160">
    <property type="entry name" value="Methylthiotransferase, N-terminal domain"/>
    <property type="match status" value="1"/>
</dbReference>
<evidence type="ECO:0000256" key="5">
    <source>
        <dbReference type="ARBA" id="ARBA00022723"/>
    </source>
</evidence>
<dbReference type="GO" id="GO:0035598">
    <property type="term" value="F:tRNA (N(6)-L-threonylcarbamoyladenosine(37)-C(2))-methylthiotransferase activity"/>
    <property type="evidence" value="ECO:0007669"/>
    <property type="project" value="TreeGrafter"/>
</dbReference>
<gene>
    <name evidence="10" type="primary">mtaB</name>
    <name evidence="10" type="ORF">J0H12_06165</name>
</gene>
<evidence type="ECO:0000256" key="4">
    <source>
        <dbReference type="ARBA" id="ARBA00022691"/>
    </source>
</evidence>
<dbReference type="PANTHER" id="PTHR11918:SF45">
    <property type="entry name" value="THREONYLCARBAMOYLADENOSINE TRNA METHYLTHIOTRANSFERASE"/>
    <property type="match status" value="1"/>
</dbReference>
<keyword evidence="7" id="KW-0411">Iron-sulfur</keyword>
<sequence>MSQHEAELITFGCRLNAYESEVMRSHARAQGLENAIIINTCSVTNEAERQARQAIRKARKENPTAMIIVTGCSAQQNPDLYSQMPEVDRVLGNHEKMQVESFSPLLSTKILLSDIMQVRETAIHLVSGFENHVRAFIEIQNGCDHRCTFCSIPFGRGPNRSIPIAEIVRQIKHLVTQGCKEVVFTGVDITGYGADLPGKPTLAQMIKRTLSQVPKLERLRLSSLDPIEIDPDLIALFGTEPRLMPHVHLSLQAGDNMILKRMKRRHLREDALDVCKRLRAIRQDIIFGADFIAGFPTETEEMFKNTLNIVEECDISYLHVFPYSARRGTPAARMPQVPKEIIKTRASTLREMGKKRLHEFLQMQLNRSLNVLVERNFKGHTDHFAPVQLVGDHLDDNWVGKIIPVKVIEVTSNKLKAIANG</sequence>
<reference evidence="10" key="1">
    <citation type="submission" date="2021-02" db="EMBL/GenBank/DDBJ databases">
        <title>Thiocyanate and organic carbon inputs drive convergent selection for specific autotrophic Afipia and Thiobacillus strains within complex microbiomes.</title>
        <authorList>
            <person name="Huddy R.J."/>
            <person name="Sachdeva R."/>
            <person name="Kadzinga F."/>
            <person name="Kantor R.S."/>
            <person name="Harrison S.T.L."/>
            <person name="Banfield J.F."/>
        </authorList>
    </citation>
    <scope>NUCLEOTIDE SEQUENCE</scope>
    <source>
        <strain evidence="10">SCN18_10_11_15_R4_P_38_20</strain>
    </source>
</reference>
<dbReference type="SFLD" id="SFLDG01082">
    <property type="entry name" value="B12-binding_domain_containing"/>
    <property type="match status" value="1"/>
</dbReference>
<comment type="caution">
    <text evidence="10">The sequence shown here is derived from an EMBL/GenBank/DDBJ whole genome shotgun (WGS) entry which is preliminary data.</text>
</comment>
<feature type="domain" description="MTTase N-terminal" evidence="8">
    <location>
        <begin position="4"/>
        <end position="107"/>
    </location>
</feature>
<dbReference type="InterPro" id="IPR023404">
    <property type="entry name" value="rSAM_horseshoe"/>
</dbReference>
<evidence type="ECO:0000313" key="11">
    <source>
        <dbReference type="Proteomes" id="UP000664414"/>
    </source>
</evidence>
<dbReference type="Pfam" id="PF00919">
    <property type="entry name" value="UPF0004"/>
    <property type="match status" value="1"/>
</dbReference>
<proteinExistence type="predicted"/>
<evidence type="ECO:0000259" key="9">
    <source>
        <dbReference type="PROSITE" id="PS51918"/>
    </source>
</evidence>
<dbReference type="InterPro" id="IPR058240">
    <property type="entry name" value="rSAM_sf"/>
</dbReference>
<keyword evidence="5" id="KW-0479">Metal-binding</keyword>
<evidence type="ECO:0000256" key="6">
    <source>
        <dbReference type="ARBA" id="ARBA00023004"/>
    </source>
</evidence>
<dbReference type="InterPro" id="IPR006467">
    <property type="entry name" value="MiaB-like_bact"/>
</dbReference>
<dbReference type="InterPro" id="IPR005839">
    <property type="entry name" value="Methylthiotransferase"/>
</dbReference>
<dbReference type="EMBL" id="JAFKGL010000025">
    <property type="protein sequence ID" value="MBN9413487.1"/>
    <property type="molecule type" value="Genomic_DNA"/>
</dbReference>
<evidence type="ECO:0000313" key="10">
    <source>
        <dbReference type="EMBL" id="MBN9413487.1"/>
    </source>
</evidence>
<dbReference type="SMART" id="SM00729">
    <property type="entry name" value="Elp3"/>
    <property type="match status" value="1"/>
</dbReference>
<dbReference type="GO" id="GO:0046872">
    <property type="term" value="F:metal ion binding"/>
    <property type="evidence" value="ECO:0007669"/>
    <property type="project" value="UniProtKB-KW"/>
</dbReference>
<comment type="cofactor">
    <cofactor evidence="1">
        <name>[4Fe-4S] cluster</name>
        <dbReference type="ChEBI" id="CHEBI:49883"/>
    </cofactor>
</comment>